<feature type="transmembrane region" description="Helical" evidence="12">
    <location>
        <begin position="346"/>
        <end position="364"/>
    </location>
</feature>
<keyword evidence="8 12" id="KW-0472">Membrane</keyword>
<evidence type="ECO:0000256" key="12">
    <source>
        <dbReference type="HAMAP-Rule" id="MF_01465"/>
    </source>
</evidence>
<dbReference type="PANTHER" id="PTHR10906">
    <property type="entry name" value="SECY/SEC61-ALPHA FAMILY MEMBER"/>
    <property type="match status" value="1"/>
</dbReference>
<keyword evidence="15" id="KW-0150">Chloroplast</keyword>
<evidence type="ECO:0000256" key="2">
    <source>
        <dbReference type="ARBA" id="ARBA00005751"/>
    </source>
</evidence>
<dbReference type="FunFam" id="1.10.3370.10:FF:000001">
    <property type="entry name" value="Preprotein translocase subunit SecY"/>
    <property type="match status" value="1"/>
</dbReference>
<evidence type="ECO:0000256" key="6">
    <source>
        <dbReference type="ARBA" id="ARBA00022989"/>
    </source>
</evidence>
<evidence type="ECO:0000256" key="10">
    <source>
        <dbReference type="ARBA" id="ARBA00055151"/>
    </source>
</evidence>
<dbReference type="HAMAP" id="MF_01465">
    <property type="entry name" value="SecY"/>
    <property type="match status" value="1"/>
</dbReference>
<dbReference type="NCBIfam" id="TIGR00967">
    <property type="entry name" value="3a0501s007"/>
    <property type="match status" value="1"/>
</dbReference>
<name>A0A1Z1M7D4_9FLOR</name>
<dbReference type="SUPFAM" id="SSF103491">
    <property type="entry name" value="Preprotein translocase SecY subunit"/>
    <property type="match status" value="1"/>
</dbReference>
<evidence type="ECO:0000256" key="3">
    <source>
        <dbReference type="ARBA" id="ARBA00022448"/>
    </source>
</evidence>
<keyword evidence="4 12" id="KW-0812">Transmembrane</keyword>
<evidence type="ECO:0000256" key="4">
    <source>
        <dbReference type="ARBA" id="ARBA00022692"/>
    </source>
</evidence>
<dbReference type="InterPro" id="IPR002208">
    <property type="entry name" value="SecY/SEC61-alpha"/>
</dbReference>
<comment type="subunit">
    <text evidence="11">Component of the plastid Sec protein translocase complex, which is composed of at least SecY, SecE and SecG.</text>
</comment>
<sequence>MEKQKKLVNKITVTLLILFISRIGIFIPIPGINQGEFNESIGQNTIINFLNVFSGGGFSTIGIFSLGIIPYINSSIITQLLIKIIPSLEEIQKNEGEIGKQKINKITRYLTTLWAVIQSISIGLWIKPYTFSWNMIFFTDLVITLTTGSIIIMWFSEIITEYGIGNGASLLIFQNIVSNIPKNLQTYNTNNESNLIVILVILISCLLILIINIIIQDSKRKISIIASKYLGENNKLNTQNYIPLKLNQGGVMPIVFASAAITLPQYIIMNINNSILKTVMKIILSNSIFYLILYSILIIAFSYFYSSIVLNTKDIAENLQKMGASIPNIRPGEETIKYLNKIINKLTFIGALFLFIIAQFPLLTSKITQISILQGFGTTSLLILVGVAIETAKQIQTYIISEQYDNIMG</sequence>
<dbReference type="InterPro" id="IPR026593">
    <property type="entry name" value="SecY"/>
</dbReference>
<comment type="function">
    <text evidence="10 12">The central subunit of the protein translocation channel SecYE. Consists of two halves formed by TMs 1-5 and 6-10. These two domains form a lateral gate at the front which open onto the bilayer between TMs 2 and 7, and are clamped together by SecE at the back. The channel is closed by both a pore ring composed of hydrophobic SecY resides and a short helix (helix 2A) on the extracellular side of the membrane which forms a plug.</text>
</comment>
<dbReference type="PRINTS" id="PR00303">
    <property type="entry name" value="SECYTRNLCASE"/>
</dbReference>
<feature type="transmembrane region" description="Helical" evidence="12">
    <location>
        <begin position="49"/>
        <end position="72"/>
    </location>
</feature>
<feature type="transmembrane region" description="Helical" evidence="12">
    <location>
        <begin position="132"/>
        <end position="155"/>
    </location>
</feature>
<dbReference type="PIRSF" id="PIRSF004557">
    <property type="entry name" value="SecY"/>
    <property type="match status" value="1"/>
</dbReference>
<keyword evidence="5 12" id="KW-0653">Protein transport</keyword>
<evidence type="ECO:0000256" key="8">
    <source>
        <dbReference type="ARBA" id="ARBA00023136"/>
    </source>
</evidence>
<organism evidence="15">
    <name type="scientific">Symphyocladiella dendroidea</name>
    <dbReference type="NCBI Taxonomy" id="2506487"/>
    <lineage>
        <taxon>Eukaryota</taxon>
        <taxon>Rhodophyta</taxon>
        <taxon>Florideophyceae</taxon>
        <taxon>Rhodymeniophycidae</taxon>
        <taxon>Ceramiales</taxon>
        <taxon>Rhodomelaceae</taxon>
        <taxon>Pterosiphonieae</taxon>
        <taxon>Symphyocladiella</taxon>
    </lineage>
</organism>
<feature type="transmembrane region" description="Helical" evidence="12">
    <location>
        <begin position="370"/>
        <end position="389"/>
    </location>
</feature>
<dbReference type="GO" id="GO:0065002">
    <property type="term" value="P:intracellular protein transmembrane transport"/>
    <property type="evidence" value="ECO:0007669"/>
    <property type="project" value="UniProtKB-UniRule"/>
</dbReference>
<dbReference type="GO" id="GO:0006605">
    <property type="term" value="P:protein targeting"/>
    <property type="evidence" value="ECO:0007669"/>
    <property type="project" value="UniProtKB-UniRule"/>
</dbReference>
<evidence type="ECO:0000256" key="13">
    <source>
        <dbReference type="RuleBase" id="RU003484"/>
    </source>
</evidence>
<dbReference type="RefSeq" id="YP_009393364.1">
    <property type="nucleotide sequence ID" value="NC_035267.1"/>
</dbReference>
<keyword evidence="6 12" id="KW-1133">Transmembrane helix</keyword>
<comment type="subunit">
    <text evidence="12">Component of the plastid Sec protein translocase complex, which is composed of at least SecY and SecE.</text>
</comment>
<dbReference type="EMBL" id="MF101420">
    <property type="protein sequence ID" value="ARW61926.1"/>
    <property type="molecule type" value="Genomic_DNA"/>
</dbReference>
<dbReference type="AlphaFoldDB" id="A0A1Z1M7D4"/>
<feature type="transmembrane region" description="Helical" evidence="12">
    <location>
        <begin position="250"/>
        <end position="268"/>
    </location>
</feature>
<keyword evidence="12" id="KW-0793">Thylakoid</keyword>
<feature type="transmembrane region" description="Helical" evidence="12">
    <location>
        <begin position="193"/>
        <end position="215"/>
    </location>
</feature>
<comment type="subcellular location">
    <subcellularLocation>
        <location evidence="1 13">Membrane</location>
        <topology evidence="1 13">Multi-pass membrane protein</topology>
    </subcellularLocation>
    <subcellularLocation>
        <location evidence="12">Plastid</location>
        <location evidence="12">Chloroplast thylakoid membrane</location>
        <topology evidence="12">Multi-pass membrane protein</topology>
    </subcellularLocation>
</comment>
<evidence type="ECO:0000256" key="7">
    <source>
        <dbReference type="ARBA" id="ARBA00023010"/>
    </source>
</evidence>
<accession>A0A1Z1M7D4</accession>
<dbReference type="Pfam" id="PF00344">
    <property type="entry name" value="SecY"/>
    <property type="match status" value="1"/>
</dbReference>
<evidence type="ECO:0000256" key="5">
    <source>
        <dbReference type="ARBA" id="ARBA00022927"/>
    </source>
</evidence>
<comment type="similarity">
    <text evidence="2 12 14">Belongs to the SecY/SEC61-alpha family.</text>
</comment>
<dbReference type="InterPro" id="IPR030659">
    <property type="entry name" value="SecY_CS"/>
</dbReference>
<evidence type="ECO:0000313" key="15">
    <source>
        <dbReference type="EMBL" id="ARW61926.1"/>
    </source>
</evidence>
<dbReference type="PROSITE" id="PS00756">
    <property type="entry name" value="SECY_2"/>
    <property type="match status" value="1"/>
</dbReference>
<evidence type="ECO:0000256" key="1">
    <source>
        <dbReference type="ARBA" id="ARBA00004141"/>
    </source>
</evidence>
<protein>
    <recommendedName>
        <fullName evidence="9 12">Protein translocase subunit SecY</fullName>
    </recommendedName>
</protein>
<dbReference type="Gene3D" id="1.10.3370.10">
    <property type="entry name" value="SecY subunit domain"/>
    <property type="match status" value="1"/>
</dbReference>
<keyword evidence="3 12" id="KW-0813">Transport</keyword>
<feature type="transmembrane region" description="Helical" evidence="12">
    <location>
        <begin position="7"/>
        <end position="29"/>
    </location>
</feature>
<evidence type="ECO:0000256" key="11">
    <source>
        <dbReference type="ARBA" id="ARBA00062357"/>
    </source>
</evidence>
<evidence type="ECO:0000256" key="14">
    <source>
        <dbReference type="RuleBase" id="RU004349"/>
    </source>
</evidence>
<keyword evidence="15" id="KW-0934">Plastid</keyword>
<evidence type="ECO:0000256" key="9">
    <source>
        <dbReference type="ARBA" id="ARBA00039733"/>
    </source>
</evidence>
<dbReference type="InterPro" id="IPR023201">
    <property type="entry name" value="SecY_dom_sf"/>
</dbReference>
<gene>
    <name evidence="12 15" type="primary">secY</name>
</gene>
<reference evidence="15" key="1">
    <citation type="journal article" date="2017" name="J. Phycol.">
        <title>Analysis of chloroplast genomes and a supermatrix inform reclassification of the Rhodomelaceae (Rhodophyta).</title>
        <authorList>
            <person name="Diaz-Tapia P."/>
            <person name="Maggs C.A."/>
            <person name="West J.A."/>
            <person name="Verbruggen H."/>
        </authorList>
    </citation>
    <scope>NUCLEOTIDE SEQUENCE</scope>
    <source>
        <strain evidence="15">JW3780</strain>
    </source>
</reference>
<feature type="transmembrane region" description="Helical" evidence="12">
    <location>
        <begin position="288"/>
        <end position="312"/>
    </location>
</feature>
<proteinExistence type="inferred from homology"/>
<keyword evidence="7 12" id="KW-0811">Translocation</keyword>
<geneLocation type="chloroplast" evidence="15"/>
<feature type="transmembrane region" description="Helical" evidence="12">
    <location>
        <begin position="109"/>
        <end position="126"/>
    </location>
</feature>
<dbReference type="GeneID" id="33355041"/>
<dbReference type="PROSITE" id="PS00755">
    <property type="entry name" value="SECY_1"/>
    <property type="match status" value="1"/>
</dbReference>
<dbReference type="GO" id="GO:0009535">
    <property type="term" value="C:chloroplast thylakoid membrane"/>
    <property type="evidence" value="ECO:0007669"/>
    <property type="project" value="UniProtKB-SubCell"/>
</dbReference>
<feature type="transmembrane region" description="Helical" evidence="12">
    <location>
        <begin position="162"/>
        <end position="181"/>
    </location>
</feature>